<evidence type="ECO:0000256" key="6">
    <source>
        <dbReference type="ARBA" id="ARBA00023136"/>
    </source>
</evidence>
<dbReference type="InterPro" id="IPR002110">
    <property type="entry name" value="Ankyrin_rpt"/>
</dbReference>
<protein>
    <recommendedName>
        <fullName evidence="13">Ankyrin repeat protein</fullName>
    </recommendedName>
</protein>
<dbReference type="InterPro" id="IPR045863">
    <property type="entry name" value="CorA_TM1_TM2"/>
</dbReference>
<keyword evidence="3" id="KW-0677">Repeat</keyword>
<gene>
    <name evidence="11" type="ORF">N7493_005816</name>
</gene>
<dbReference type="PANTHER" id="PTHR24173">
    <property type="entry name" value="ANKYRIN REPEAT CONTAINING"/>
    <property type="match status" value="1"/>
</dbReference>
<name>A0AAD6HL17_9EURO</name>
<keyword evidence="6 10" id="KW-0472">Membrane</keyword>
<dbReference type="Pfam" id="PF01544">
    <property type="entry name" value="CorA"/>
    <property type="match status" value="1"/>
</dbReference>
<evidence type="ECO:0000256" key="4">
    <source>
        <dbReference type="ARBA" id="ARBA00022989"/>
    </source>
</evidence>
<dbReference type="InterPro" id="IPR036770">
    <property type="entry name" value="Ankyrin_rpt-contain_sf"/>
</dbReference>
<dbReference type="EMBL" id="JAQJAN010000007">
    <property type="protein sequence ID" value="KAJ5726789.1"/>
    <property type="molecule type" value="Genomic_DNA"/>
</dbReference>
<keyword evidence="4 10" id="KW-1133">Transmembrane helix</keyword>
<feature type="repeat" description="ANK" evidence="7">
    <location>
        <begin position="492"/>
        <end position="524"/>
    </location>
</feature>
<feature type="repeat" description="ANK" evidence="7">
    <location>
        <begin position="208"/>
        <end position="237"/>
    </location>
</feature>
<dbReference type="Proteomes" id="UP001215712">
    <property type="component" value="Unassembled WGS sequence"/>
</dbReference>
<feature type="repeat" description="ANK" evidence="7">
    <location>
        <begin position="349"/>
        <end position="381"/>
    </location>
</feature>
<dbReference type="InterPro" id="IPR002523">
    <property type="entry name" value="MgTranspt_CorA/ZnTranspt_ZntB"/>
</dbReference>
<feature type="coiled-coil region" evidence="8">
    <location>
        <begin position="1632"/>
        <end position="1659"/>
    </location>
</feature>
<accession>A0AAD6HL17</accession>
<feature type="transmembrane region" description="Helical" evidence="10">
    <location>
        <begin position="1775"/>
        <end position="1795"/>
    </location>
</feature>
<feature type="compositionally biased region" description="Basic and acidic residues" evidence="9">
    <location>
        <begin position="1"/>
        <end position="12"/>
    </location>
</feature>
<feature type="repeat" description="ANK" evidence="7">
    <location>
        <begin position="420"/>
        <end position="452"/>
    </location>
</feature>
<dbReference type="SUPFAM" id="SSF48403">
    <property type="entry name" value="Ankyrin repeat"/>
    <property type="match status" value="3"/>
</dbReference>
<feature type="repeat" description="ANK" evidence="7">
    <location>
        <begin position="277"/>
        <end position="309"/>
    </location>
</feature>
<feature type="transmembrane region" description="Helical" evidence="10">
    <location>
        <begin position="1815"/>
        <end position="1836"/>
    </location>
</feature>
<evidence type="ECO:0000256" key="2">
    <source>
        <dbReference type="ARBA" id="ARBA00022692"/>
    </source>
</evidence>
<proteinExistence type="predicted"/>
<reference evidence="11" key="2">
    <citation type="submission" date="2023-01" db="EMBL/GenBank/DDBJ databases">
        <authorList>
            <person name="Petersen C."/>
        </authorList>
    </citation>
    <scope>NUCLEOTIDE SEQUENCE</scope>
    <source>
        <strain evidence="11">IBT 17514</strain>
    </source>
</reference>
<dbReference type="Pfam" id="PF00023">
    <property type="entry name" value="Ank"/>
    <property type="match status" value="1"/>
</dbReference>
<dbReference type="SMART" id="SM00248">
    <property type="entry name" value="ANK"/>
    <property type="match status" value="19"/>
</dbReference>
<feature type="region of interest" description="Disordered" evidence="9">
    <location>
        <begin position="1"/>
        <end position="25"/>
    </location>
</feature>
<evidence type="ECO:0000256" key="3">
    <source>
        <dbReference type="ARBA" id="ARBA00022737"/>
    </source>
</evidence>
<evidence type="ECO:0000256" key="5">
    <source>
        <dbReference type="ARBA" id="ARBA00023043"/>
    </source>
</evidence>
<evidence type="ECO:0008006" key="13">
    <source>
        <dbReference type="Google" id="ProtNLM"/>
    </source>
</evidence>
<evidence type="ECO:0000313" key="11">
    <source>
        <dbReference type="EMBL" id="KAJ5726789.1"/>
    </source>
</evidence>
<reference evidence="11" key="1">
    <citation type="journal article" date="2023" name="IMA Fungus">
        <title>Comparative genomic study of the Penicillium genus elucidates a diverse pangenome and 15 lateral gene transfer events.</title>
        <authorList>
            <person name="Petersen C."/>
            <person name="Sorensen T."/>
            <person name="Nielsen M.R."/>
            <person name="Sondergaard T.E."/>
            <person name="Sorensen J.L."/>
            <person name="Fitzpatrick D.A."/>
            <person name="Frisvad J.C."/>
            <person name="Nielsen K.L."/>
        </authorList>
    </citation>
    <scope>NUCLEOTIDE SEQUENCE</scope>
    <source>
        <strain evidence="11">IBT 17514</strain>
    </source>
</reference>
<dbReference type="PROSITE" id="PS50088">
    <property type="entry name" value="ANK_REPEAT"/>
    <property type="match status" value="7"/>
</dbReference>
<evidence type="ECO:0000256" key="9">
    <source>
        <dbReference type="SAM" id="MobiDB-lite"/>
    </source>
</evidence>
<keyword evidence="2 10" id="KW-0812">Transmembrane</keyword>
<feature type="region of interest" description="Disordered" evidence="9">
    <location>
        <begin position="1080"/>
        <end position="1122"/>
    </location>
</feature>
<comment type="subcellular location">
    <subcellularLocation>
        <location evidence="1">Membrane</location>
        <topology evidence="1">Multi-pass membrane protein</topology>
    </subcellularLocation>
</comment>
<dbReference type="GO" id="GO:0016020">
    <property type="term" value="C:membrane"/>
    <property type="evidence" value="ECO:0007669"/>
    <property type="project" value="UniProtKB-SubCell"/>
</dbReference>
<keyword evidence="8" id="KW-0175">Coiled coil</keyword>
<feature type="repeat" description="ANK" evidence="7">
    <location>
        <begin position="69"/>
        <end position="101"/>
    </location>
</feature>
<dbReference type="PANTHER" id="PTHR24173:SF74">
    <property type="entry name" value="ANKYRIN REPEAT DOMAIN-CONTAINING PROTEIN 16"/>
    <property type="match status" value="1"/>
</dbReference>
<feature type="compositionally biased region" description="Basic and acidic residues" evidence="9">
    <location>
        <begin position="1099"/>
        <end position="1111"/>
    </location>
</feature>
<feature type="repeat" description="ANK" evidence="7">
    <location>
        <begin position="171"/>
        <end position="203"/>
    </location>
</feature>
<dbReference type="SUPFAM" id="SSF144083">
    <property type="entry name" value="Magnesium transport protein CorA, transmembrane region"/>
    <property type="match status" value="1"/>
</dbReference>
<dbReference type="Pfam" id="PF12796">
    <property type="entry name" value="Ank_2"/>
    <property type="match status" value="4"/>
</dbReference>
<sequence>MADPMSDAKDIPPDPEGSPSASTSYGKEEIKQAILQNNGALVEQILVKNPDLLEIRFDFSFQSDDYVTTGITPLIFAAFLGRYTVTKLLLSKGANLLTRTKSGGINAFLGTAMENFFDVGKLILEAGGPTQLDLRSTGRCNALSLVAWKDGVEYAQYLLDQGVDVRIVDEDEQTALHAAALSGNLPLAKILLEKDIGLLDMEDFWFQTPIILAATNEHFDVVQFFLEKGADTSKRDVDYKDVLHLALTKGHLETVKAIVERQVGSEQKSYLEVTGPDDQTPIMTAAWHGNFEIFQYLVSKGVDMTKVDAKERTLLHLAAEGGDLGIVKFIFENADQSKQSSLMETENIDGDTALLSAADYGHLEIVQYLLNKGAEIKKTSHQDWNALCLAAKNGRIGVVKFLVDHTALGRECISEGTGHDGSTPLMLAVDNGKLDVTSYFIEKGADTTKTDLLGNTLLHLAARISNTDMLEVLFENIPRGEQQTRLERPNNTGETPLEVATSYRNMHATTFFLAQGAQINTQGKIGEKMFQNAATCGHLELVQRLVDKRSDLLDYINEAEETGLSFASTGKIEVVEYLCTKGANVNFQQLQGDTALFRAIQIDSTPIVDYLMTQPIDFRLANSRGENILHYACEFGFPEIVAKVLDHSWSLDRHEDWKATVIARNIEGKTPLHCAITRTNVDISTILLFLESDAYFPSNPAQDKGLVCSPDEGEFISVWLERWIKIMARTESQRKLEAVIYWALLNNDRHIMTLIMELGKIPTLDRRGTTWLHVAALVGKTEMEGNVLLDSIPDWEDHLLEEMSPRNKATPFSIAVKEGNSDMVELFLDQIDSSDLLNLLVRVSKQEESLIWLAAINRKETTELLLWNSLFKIIKNETALLDFANAHGKDQEFLMGLAAWRYTTGIEYPFNFLMGHMEEISPLKTEQPMPPPTPLQLIVRHKFPVALWWLLSSGSYFGESHIKEGRSEMEQWAPTSDSGERNARKLIKSLLDHSPPERPLSNFETELLDFRFRDSISAMQEGTVVDLSISDQNNITIQFAQTSMEDIVYTKGPDQIMRENKNYSLQDIDNELFGARINRKERQKKARLQPKENTGTGKQEAKERRREEREVAVGSEQKSRPQRRVRWIHVPVNNDLMVRITQEKNMSTSAQQSLREFLWRSRTEISAGGRDESLRQNCYMKPQCETIQNTLGAGDQLVKNDSLQATDPAIFEIQMPYLLWGREPGLSKGKDNIKNISPQIPGDGLDFEVPPDKETSKALELLLAADDPAQLSHNDRQKKSFETMHTVDAPGLVLQPRNSTASAYPKKRISNGGFKQQGMNGNIKRPIHTSLTLDQYYYTSLSDTMQRDRSQVVGRYFERLRKDLAESSKCAGHDGRAINKVANSVAEPQILMVNQLWLWTLHDDLIITSTTQQPPDFDPTFLQRALRVLRDQSGNSTFTARQIVDFILHTARDLFDAQEIETRLSTQEKKSPLEIFRESLQNIRDEEADLFTRFMNSLGPNKNRPNPFKKPNSSELASDQNQEPEQLNLQIATAENHARGSTGLGRSILSFHGSVRDRFRKWKKSITESAADNRYEDIHREIDLLYQVKDILDELNMLKNLAQDQEHIHSLWKGIELGKGKDAGAGRIKAEKMDLEMKKRDIEIEWKELEVERKEIELTRKATTSKASDAEDGQVMAIEQRAEDCDKKEIEIYKKEIILKKREREIMKAEIGTSDLPRKSEWNPPVTPRERVNEIQRMIADAQSVQSDITSLLDLKQKEATIIEAQATRRQSDSVMVFTVVTVVFLPASFLASLFALNVVEYPHQGDSVVFQGRWIFPIIFGVTLAFSLVFVPLAFNATIFKNFVFGKTGRGNKLEVGYREYQEMIHKAKKDRDEKQTAERKSSLSDPKKQVDEEMGLETE</sequence>
<dbReference type="PROSITE" id="PS50297">
    <property type="entry name" value="ANK_REP_REGION"/>
    <property type="match status" value="6"/>
</dbReference>
<evidence type="ECO:0000256" key="1">
    <source>
        <dbReference type="ARBA" id="ARBA00004141"/>
    </source>
</evidence>
<keyword evidence="12" id="KW-1185">Reference proteome</keyword>
<dbReference type="Gene3D" id="1.20.58.340">
    <property type="entry name" value="Magnesium transport protein CorA, transmembrane region"/>
    <property type="match status" value="1"/>
</dbReference>
<evidence type="ECO:0000256" key="7">
    <source>
        <dbReference type="PROSITE-ProRule" id="PRU00023"/>
    </source>
</evidence>
<organism evidence="11 12">
    <name type="scientific">Penicillium malachiteum</name>
    <dbReference type="NCBI Taxonomy" id="1324776"/>
    <lineage>
        <taxon>Eukaryota</taxon>
        <taxon>Fungi</taxon>
        <taxon>Dikarya</taxon>
        <taxon>Ascomycota</taxon>
        <taxon>Pezizomycotina</taxon>
        <taxon>Eurotiomycetes</taxon>
        <taxon>Eurotiomycetidae</taxon>
        <taxon>Eurotiales</taxon>
        <taxon>Aspergillaceae</taxon>
        <taxon>Penicillium</taxon>
    </lineage>
</organism>
<dbReference type="Gene3D" id="1.25.40.20">
    <property type="entry name" value="Ankyrin repeat-containing domain"/>
    <property type="match status" value="3"/>
</dbReference>
<dbReference type="GO" id="GO:0046873">
    <property type="term" value="F:metal ion transmembrane transporter activity"/>
    <property type="evidence" value="ECO:0007669"/>
    <property type="project" value="InterPro"/>
</dbReference>
<feature type="region of interest" description="Disordered" evidence="9">
    <location>
        <begin position="1868"/>
        <end position="1901"/>
    </location>
</feature>
<feature type="region of interest" description="Disordered" evidence="9">
    <location>
        <begin position="1298"/>
        <end position="1321"/>
    </location>
</feature>
<evidence type="ECO:0000313" key="12">
    <source>
        <dbReference type="Proteomes" id="UP001215712"/>
    </source>
</evidence>
<evidence type="ECO:0000256" key="8">
    <source>
        <dbReference type="SAM" id="Coils"/>
    </source>
</evidence>
<feature type="compositionally biased region" description="Basic and acidic residues" evidence="9">
    <location>
        <begin position="1868"/>
        <end position="1893"/>
    </location>
</feature>
<feature type="compositionally biased region" description="Low complexity" evidence="9">
    <location>
        <begin position="1500"/>
        <end position="1511"/>
    </location>
</feature>
<comment type="caution">
    <text evidence="11">The sequence shown here is derived from an EMBL/GenBank/DDBJ whole genome shotgun (WGS) entry which is preliminary data.</text>
</comment>
<evidence type="ECO:0000256" key="10">
    <source>
        <dbReference type="SAM" id="Phobius"/>
    </source>
</evidence>
<feature type="region of interest" description="Disordered" evidence="9">
    <location>
        <begin position="1495"/>
        <end position="1523"/>
    </location>
</feature>
<keyword evidence="5 7" id="KW-0040">ANK repeat</keyword>
<feature type="compositionally biased region" description="Polar residues" evidence="9">
    <location>
        <begin position="1513"/>
        <end position="1523"/>
    </location>
</feature>